<dbReference type="PANTHER" id="PTHR43133">
    <property type="entry name" value="RNA POLYMERASE ECF-TYPE SIGMA FACTO"/>
    <property type="match status" value="1"/>
</dbReference>
<dbReference type="SUPFAM" id="SSF88946">
    <property type="entry name" value="Sigma2 domain of RNA polymerase sigma factors"/>
    <property type="match status" value="1"/>
</dbReference>
<name>A0ABS7G848_9BACT</name>
<keyword evidence="8" id="KW-1185">Reference proteome</keyword>
<comment type="caution">
    <text evidence="7">The sequence shown here is derived from an EMBL/GenBank/DDBJ whole genome shotgun (WGS) entry which is preliminary data.</text>
</comment>
<accession>A0ABS7G848</accession>
<reference evidence="7 8" key="1">
    <citation type="submission" date="2021-08" db="EMBL/GenBank/DDBJ databases">
        <title>The genome sequence of Chitinophaga sp. B61.</title>
        <authorList>
            <person name="Zhang X."/>
        </authorList>
    </citation>
    <scope>NUCLEOTIDE SEQUENCE [LARGE SCALE GENOMIC DNA]</scope>
    <source>
        <strain evidence="7 8">B61</strain>
    </source>
</reference>
<evidence type="ECO:0000256" key="2">
    <source>
        <dbReference type="ARBA" id="ARBA00023015"/>
    </source>
</evidence>
<dbReference type="Gene3D" id="1.10.1740.10">
    <property type="match status" value="1"/>
</dbReference>
<dbReference type="Gene3D" id="1.10.10.10">
    <property type="entry name" value="Winged helix-like DNA-binding domain superfamily/Winged helix DNA-binding domain"/>
    <property type="match status" value="1"/>
</dbReference>
<evidence type="ECO:0000256" key="1">
    <source>
        <dbReference type="ARBA" id="ARBA00010641"/>
    </source>
</evidence>
<dbReference type="InterPro" id="IPR014284">
    <property type="entry name" value="RNA_pol_sigma-70_dom"/>
</dbReference>
<dbReference type="RefSeq" id="WP_220248695.1">
    <property type="nucleotide sequence ID" value="NZ_JAICCF010000001.1"/>
</dbReference>
<dbReference type="PANTHER" id="PTHR43133:SF46">
    <property type="entry name" value="RNA POLYMERASE SIGMA-70 FACTOR ECF SUBFAMILY"/>
    <property type="match status" value="1"/>
</dbReference>
<feature type="domain" description="RNA polymerase sigma-70 region 2" evidence="5">
    <location>
        <begin position="25"/>
        <end position="90"/>
    </location>
</feature>
<evidence type="ECO:0000313" key="8">
    <source>
        <dbReference type="Proteomes" id="UP000812961"/>
    </source>
</evidence>
<comment type="similarity">
    <text evidence="1">Belongs to the sigma-70 factor family. ECF subfamily.</text>
</comment>
<dbReference type="SUPFAM" id="SSF88659">
    <property type="entry name" value="Sigma3 and sigma4 domains of RNA polymerase sigma factors"/>
    <property type="match status" value="1"/>
</dbReference>
<dbReference type="InterPro" id="IPR013325">
    <property type="entry name" value="RNA_pol_sigma_r2"/>
</dbReference>
<dbReference type="InterPro" id="IPR013249">
    <property type="entry name" value="RNA_pol_sigma70_r4_t2"/>
</dbReference>
<dbReference type="Pfam" id="PF08281">
    <property type="entry name" value="Sigma70_r4_2"/>
    <property type="match status" value="1"/>
</dbReference>
<evidence type="ECO:0000256" key="4">
    <source>
        <dbReference type="ARBA" id="ARBA00023163"/>
    </source>
</evidence>
<evidence type="ECO:0000313" key="7">
    <source>
        <dbReference type="EMBL" id="MBW8683475.1"/>
    </source>
</evidence>
<keyword evidence="3" id="KW-0731">Sigma factor</keyword>
<dbReference type="InterPro" id="IPR013324">
    <property type="entry name" value="RNA_pol_sigma_r3/r4-like"/>
</dbReference>
<dbReference type="Proteomes" id="UP000812961">
    <property type="component" value="Unassembled WGS sequence"/>
</dbReference>
<evidence type="ECO:0000259" key="5">
    <source>
        <dbReference type="Pfam" id="PF04542"/>
    </source>
</evidence>
<proteinExistence type="inferred from homology"/>
<dbReference type="NCBIfam" id="TIGR02937">
    <property type="entry name" value="sigma70-ECF"/>
    <property type="match status" value="1"/>
</dbReference>
<feature type="domain" description="RNA polymerase sigma factor 70 region 4 type 2" evidence="6">
    <location>
        <begin position="122"/>
        <end position="173"/>
    </location>
</feature>
<dbReference type="InterPro" id="IPR036388">
    <property type="entry name" value="WH-like_DNA-bd_sf"/>
</dbReference>
<evidence type="ECO:0000256" key="3">
    <source>
        <dbReference type="ARBA" id="ARBA00023082"/>
    </source>
</evidence>
<dbReference type="EMBL" id="JAICCF010000001">
    <property type="protein sequence ID" value="MBW8683475.1"/>
    <property type="molecule type" value="Genomic_DNA"/>
</dbReference>
<dbReference type="InterPro" id="IPR007627">
    <property type="entry name" value="RNA_pol_sigma70_r2"/>
</dbReference>
<dbReference type="Pfam" id="PF04542">
    <property type="entry name" value="Sigma70_r2"/>
    <property type="match status" value="1"/>
</dbReference>
<evidence type="ECO:0000259" key="6">
    <source>
        <dbReference type="Pfam" id="PF08281"/>
    </source>
</evidence>
<sequence length="182" mass="21147">MIGRLDDIELIYYIKTGHEQAFVELYNRHWETVHASAYILLRNEAEAMDVLQDVFKDVWEKRNTLSDIRAVRAYLSVAAKNKARNILKRKNLHNTIVTGLGSSENHVKTPEEILELRDQLHQIQLAINKIPQASTREALYLFHVKGLDNDQIAQRLGIDVHSCRRYICRGRDFLCSILKKSH</sequence>
<gene>
    <name evidence="7" type="ORF">K1Y79_03935</name>
</gene>
<dbReference type="InterPro" id="IPR039425">
    <property type="entry name" value="RNA_pol_sigma-70-like"/>
</dbReference>
<keyword evidence="2" id="KW-0805">Transcription regulation</keyword>
<organism evidence="7 8">
    <name type="scientific">Chitinophaga rhizophila</name>
    <dbReference type="NCBI Taxonomy" id="2866212"/>
    <lineage>
        <taxon>Bacteria</taxon>
        <taxon>Pseudomonadati</taxon>
        <taxon>Bacteroidota</taxon>
        <taxon>Chitinophagia</taxon>
        <taxon>Chitinophagales</taxon>
        <taxon>Chitinophagaceae</taxon>
        <taxon>Chitinophaga</taxon>
    </lineage>
</organism>
<keyword evidence="4" id="KW-0804">Transcription</keyword>
<protein>
    <submittedName>
        <fullName evidence="7">Sigma-70 family RNA polymerase sigma factor</fullName>
    </submittedName>
</protein>